<comment type="caution">
    <text evidence="1">The sequence shown here is derived from an EMBL/GenBank/DDBJ whole genome shotgun (WGS) entry which is preliminary data.</text>
</comment>
<evidence type="ECO:0000313" key="2">
    <source>
        <dbReference type="Proteomes" id="UP000614424"/>
    </source>
</evidence>
<dbReference type="Proteomes" id="UP000614424">
    <property type="component" value="Unassembled WGS sequence"/>
</dbReference>
<sequence>MNFKKEWDLEMALAVLENKTVDSKIWAEAVEWLLLYGPPHIKELLGQASSMATGEYFPELQPTGYTDDGEPLYNLQTIAESLGITQEEAAQKLAEKEIKQGVRHLFDESEGNKVH</sequence>
<organism evidence="1 2">
    <name type="scientific">Candidatus Desulfobia pelagia</name>
    <dbReference type="NCBI Taxonomy" id="2841692"/>
    <lineage>
        <taxon>Bacteria</taxon>
        <taxon>Pseudomonadati</taxon>
        <taxon>Thermodesulfobacteriota</taxon>
        <taxon>Desulfobulbia</taxon>
        <taxon>Desulfobulbales</taxon>
        <taxon>Desulfobulbaceae</taxon>
        <taxon>Candidatus Desulfobia</taxon>
    </lineage>
</organism>
<evidence type="ECO:0000313" key="1">
    <source>
        <dbReference type="EMBL" id="MBC8318641.1"/>
    </source>
</evidence>
<proteinExistence type="predicted"/>
<reference evidence="1 2" key="1">
    <citation type="submission" date="2020-08" db="EMBL/GenBank/DDBJ databases">
        <title>Bridging the membrane lipid divide: bacteria of the FCB group superphylum have the potential to synthesize archaeal ether lipids.</title>
        <authorList>
            <person name="Villanueva L."/>
            <person name="Von Meijenfeldt F.A.B."/>
            <person name="Westbye A.B."/>
            <person name="Yadav S."/>
            <person name="Hopmans E.C."/>
            <person name="Dutilh B.E."/>
            <person name="Sinninghe Damste J.S."/>
        </authorList>
    </citation>
    <scope>NUCLEOTIDE SEQUENCE [LARGE SCALE GENOMIC DNA]</scope>
    <source>
        <strain evidence="1">NIOZ-UU47</strain>
    </source>
</reference>
<protein>
    <submittedName>
        <fullName evidence="1">Uncharacterized protein</fullName>
    </submittedName>
</protein>
<name>A0A8J6NEM5_9BACT</name>
<dbReference type="AlphaFoldDB" id="A0A8J6NEM5"/>
<gene>
    <name evidence="1" type="ORF">H8E41_12120</name>
</gene>
<dbReference type="EMBL" id="JACNJZ010000171">
    <property type="protein sequence ID" value="MBC8318641.1"/>
    <property type="molecule type" value="Genomic_DNA"/>
</dbReference>
<accession>A0A8J6NEM5</accession>